<name>A0ABU7DGV6_9TELE</name>
<accession>A0ABU7DGV6</accession>
<keyword evidence="2" id="KW-1185">Reference proteome</keyword>
<proteinExistence type="predicted"/>
<comment type="caution">
    <text evidence="1">The sequence shown here is derived from an EMBL/GenBank/DDBJ whole genome shotgun (WGS) entry which is preliminary data.</text>
</comment>
<protein>
    <submittedName>
        <fullName evidence="1">Uncharacterized protein</fullName>
    </submittedName>
</protein>
<evidence type="ECO:0000313" key="2">
    <source>
        <dbReference type="Proteomes" id="UP001352852"/>
    </source>
</evidence>
<gene>
    <name evidence="1" type="ORF">CHARACLAT_013933</name>
</gene>
<evidence type="ECO:0000313" key="1">
    <source>
        <dbReference type="EMBL" id="MED6274192.1"/>
    </source>
</evidence>
<sequence length="104" mass="11860">MNIRPSYGHQMKAHSMKQREKCFFFMLSEIIEQRIVMLSMGNSLPLTFGTTDTSTLGCVHFQNDTGSIIIHPPQPHIERAFPVSSLYVLIPKEHQAQLLQGRGY</sequence>
<reference evidence="1 2" key="1">
    <citation type="submission" date="2021-06" db="EMBL/GenBank/DDBJ databases">
        <authorList>
            <person name="Palmer J.M."/>
        </authorList>
    </citation>
    <scope>NUCLEOTIDE SEQUENCE [LARGE SCALE GENOMIC DNA]</scope>
    <source>
        <strain evidence="1 2">CL_MEX2019</strain>
        <tissue evidence="1">Muscle</tissue>
    </source>
</reference>
<dbReference type="EMBL" id="JAHUTJ010025616">
    <property type="protein sequence ID" value="MED6274192.1"/>
    <property type="molecule type" value="Genomic_DNA"/>
</dbReference>
<dbReference type="Proteomes" id="UP001352852">
    <property type="component" value="Unassembled WGS sequence"/>
</dbReference>
<organism evidence="1 2">
    <name type="scientific">Characodon lateralis</name>
    <dbReference type="NCBI Taxonomy" id="208331"/>
    <lineage>
        <taxon>Eukaryota</taxon>
        <taxon>Metazoa</taxon>
        <taxon>Chordata</taxon>
        <taxon>Craniata</taxon>
        <taxon>Vertebrata</taxon>
        <taxon>Euteleostomi</taxon>
        <taxon>Actinopterygii</taxon>
        <taxon>Neopterygii</taxon>
        <taxon>Teleostei</taxon>
        <taxon>Neoteleostei</taxon>
        <taxon>Acanthomorphata</taxon>
        <taxon>Ovalentaria</taxon>
        <taxon>Atherinomorphae</taxon>
        <taxon>Cyprinodontiformes</taxon>
        <taxon>Goodeidae</taxon>
        <taxon>Characodon</taxon>
    </lineage>
</organism>